<reference evidence="12 13" key="1">
    <citation type="submission" date="2021-05" db="EMBL/GenBank/DDBJ databases">
        <authorList>
            <person name="Zahm M."/>
            <person name="Klopp C."/>
            <person name="Cabau C."/>
            <person name="Kuhl H."/>
            <person name="Suciu R."/>
            <person name="Ciorpac M."/>
            <person name="Holostenco D."/>
            <person name="Gessner J."/>
            <person name="Wuertz S."/>
            <person name="Hohne C."/>
            <person name="Stock M."/>
            <person name="Gislard M."/>
            <person name="Lluch J."/>
            <person name="Milhes M."/>
            <person name="Lampietro C."/>
            <person name="Lopez Roques C."/>
            <person name="Donnadieu C."/>
            <person name="Du K."/>
            <person name="Schartl M."/>
            <person name="Guiguen Y."/>
        </authorList>
    </citation>
    <scope>NUCLEOTIDE SEQUENCE [LARGE SCALE GENOMIC DNA]</scope>
    <source>
        <strain evidence="12">Hh-F2</strain>
        <tissue evidence="12">Blood</tissue>
    </source>
</reference>
<dbReference type="Proteomes" id="UP001369086">
    <property type="component" value="Unassembled WGS sequence"/>
</dbReference>
<evidence type="ECO:0000256" key="10">
    <source>
        <dbReference type="SAM" id="Phobius"/>
    </source>
</evidence>
<evidence type="ECO:0000256" key="7">
    <source>
        <dbReference type="ARBA" id="ARBA00023170"/>
    </source>
</evidence>
<evidence type="ECO:0000313" key="13">
    <source>
        <dbReference type="Proteomes" id="UP001369086"/>
    </source>
</evidence>
<evidence type="ECO:0000256" key="2">
    <source>
        <dbReference type="ARBA" id="ARBA00022475"/>
    </source>
</evidence>
<feature type="transmembrane region" description="Helical" evidence="10">
    <location>
        <begin position="198"/>
        <end position="220"/>
    </location>
</feature>
<keyword evidence="6 10" id="KW-0472">Membrane</keyword>
<dbReference type="InterPro" id="IPR050119">
    <property type="entry name" value="CCR1-9-like"/>
</dbReference>
<accession>A0ABR1A0P9</accession>
<dbReference type="InterPro" id="IPR000276">
    <property type="entry name" value="GPCR_Rhodpsn"/>
</dbReference>
<evidence type="ECO:0000313" key="12">
    <source>
        <dbReference type="EMBL" id="KAK6490656.1"/>
    </source>
</evidence>
<dbReference type="PRINTS" id="PR00237">
    <property type="entry name" value="GPCRRHODOPSN"/>
</dbReference>
<sequence length="374" mass="43281">MQTTTEYILNTSYTDDYENDYNGSIVLLCEYDLHAFVGIFTSLFYCLVFTLSVLGNGLVLWVLLKYEDKKKVINILILNLAISDLALTFSLPFWAVYHSYNWIFGDFMCKLLSGMYFIGFYSCMMFLMVMTIHRYLTVVHNVSTTKTRRTWYAWLASATVWVISISASIREMVFSATQEDNQGTMCEDTYSNGKISNFVGYCIQLFFFFLLPFSIIMYCYCRIVMTVVACRTKTKYNVIKFIFSIVVTFFVCWAPYNLILFLRSLHELGVAQLTGCDVEKKMNYSFYICRNIAYFHCCLNPLFHLFVQNLRRNLSRLICNTPMQGTVRKHHNSIHSSSNYINKATLVHEGICMSSPLQINVSRASNVEEGSSFV</sequence>
<dbReference type="InterPro" id="IPR000355">
    <property type="entry name" value="Chemokine_rcpt"/>
</dbReference>
<dbReference type="PRINTS" id="PR00657">
    <property type="entry name" value="CCCHEMOKINER"/>
</dbReference>
<gene>
    <name evidence="12" type="ORF">HHUSO_G5256</name>
</gene>
<feature type="transmembrane region" description="Helical" evidence="10">
    <location>
        <begin position="42"/>
        <end position="64"/>
    </location>
</feature>
<feature type="domain" description="G-protein coupled receptors family 1 profile" evidence="11">
    <location>
        <begin position="55"/>
        <end position="304"/>
    </location>
</feature>
<keyword evidence="4 10" id="KW-1133">Transmembrane helix</keyword>
<evidence type="ECO:0000259" key="11">
    <source>
        <dbReference type="PROSITE" id="PS50262"/>
    </source>
</evidence>
<feature type="transmembrane region" description="Helical" evidence="10">
    <location>
        <begin position="151"/>
        <end position="169"/>
    </location>
</feature>
<dbReference type="PROSITE" id="PS50262">
    <property type="entry name" value="G_PROTEIN_RECEP_F1_2"/>
    <property type="match status" value="1"/>
</dbReference>
<protein>
    <submittedName>
        <fullName evidence="12">Chemokine XC receptor 1-like</fullName>
    </submittedName>
</protein>
<keyword evidence="2" id="KW-1003">Cell membrane</keyword>
<keyword evidence="7 9" id="KW-0675">Receptor</keyword>
<dbReference type="PROSITE" id="PS00237">
    <property type="entry name" value="G_PROTEIN_RECEP_F1_1"/>
    <property type="match status" value="1"/>
</dbReference>
<comment type="caution">
    <text evidence="12">The sequence shown here is derived from an EMBL/GenBank/DDBJ whole genome shotgun (WGS) entry which is preliminary data.</text>
</comment>
<name>A0ABR1A0P9_HUSHU</name>
<dbReference type="InterPro" id="IPR017452">
    <property type="entry name" value="GPCR_Rhodpsn_7TM"/>
</dbReference>
<feature type="transmembrane region" description="Helical" evidence="10">
    <location>
        <begin position="117"/>
        <end position="139"/>
    </location>
</feature>
<dbReference type="PANTHER" id="PTHR10489">
    <property type="entry name" value="CELL ADHESION MOLECULE"/>
    <property type="match status" value="1"/>
</dbReference>
<keyword evidence="8 9" id="KW-0807">Transducer</keyword>
<dbReference type="PANTHER" id="PTHR10489:SF922">
    <property type="entry name" value="C-C CHEMOKINE RECEPTOR FAMILY-LIKE-RELATED"/>
    <property type="match status" value="1"/>
</dbReference>
<evidence type="ECO:0000256" key="9">
    <source>
        <dbReference type="RuleBase" id="RU000688"/>
    </source>
</evidence>
<dbReference type="Pfam" id="PF00001">
    <property type="entry name" value="7tm_1"/>
    <property type="match status" value="1"/>
</dbReference>
<feature type="transmembrane region" description="Helical" evidence="10">
    <location>
        <begin position="241"/>
        <end position="264"/>
    </location>
</feature>
<feature type="transmembrane region" description="Helical" evidence="10">
    <location>
        <begin position="76"/>
        <end position="97"/>
    </location>
</feature>
<comment type="subcellular location">
    <subcellularLocation>
        <location evidence="1">Cell membrane</location>
        <topology evidence="1">Multi-pass membrane protein</topology>
    </subcellularLocation>
</comment>
<comment type="similarity">
    <text evidence="9">Belongs to the G-protein coupled receptor 1 family.</text>
</comment>
<evidence type="ECO:0000256" key="3">
    <source>
        <dbReference type="ARBA" id="ARBA00022692"/>
    </source>
</evidence>
<dbReference type="Gene3D" id="1.20.1070.10">
    <property type="entry name" value="Rhodopsin 7-helix transmembrane proteins"/>
    <property type="match status" value="1"/>
</dbReference>
<organism evidence="12 13">
    <name type="scientific">Huso huso</name>
    <name type="common">Beluga</name>
    <name type="synonym">Acipenser huso</name>
    <dbReference type="NCBI Taxonomy" id="61971"/>
    <lineage>
        <taxon>Eukaryota</taxon>
        <taxon>Metazoa</taxon>
        <taxon>Chordata</taxon>
        <taxon>Craniata</taxon>
        <taxon>Vertebrata</taxon>
        <taxon>Euteleostomi</taxon>
        <taxon>Actinopterygii</taxon>
        <taxon>Chondrostei</taxon>
        <taxon>Acipenseriformes</taxon>
        <taxon>Acipenseridae</taxon>
        <taxon>Huso</taxon>
    </lineage>
</organism>
<dbReference type="EMBL" id="JAHFZB010000004">
    <property type="protein sequence ID" value="KAK6490656.1"/>
    <property type="molecule type" value="Genomic_DNA"/>
</dbReference>
<evidence type="ECO:0000256" key="5">
    <source>
        <dbReference type="ARBA" id="ARBA00023040"/>
    </source>
</evidence>
<proteinExistence type="inferred from homology"/>
<evidence type="ECO:0000256" key="4">
    <source>
        <dbReference type="ARBA" id="ARBA00022989"/>
    </source>
</evidence>
<evidence type="ECO:0000256" key="8">
    <source>
        <dbReference type="ARBA" id="ARBA00023224"/>
    </source>
</evidence>
<keyword evidence="13" id="KW-1185">Reference proteome</keyword>
<keyword evidence="3 9" id="KW-0812">Transmembrane</keyword>
<dbReference type="SUPFAM" id="SSF81321">
    <property type="entry name" value="Family A G protein-coupled receptor-like"/>
    <property type="match status" value="1"/>
</dbReference>
<evidence type="ECO:0000256" key="6">
    <source>
        <dbReference type="ARBA" id="ARBA00023136"/>
    </source>
</evidence>
<keyword evidence="5 9" id="KW-0297">G-protein coupled receptor</keyword>
<evidence type="ECO:0000256" key="1">
    <source>
        <dbReference type="ARBA" id="ARBA00004651"/>
    </source>
</evidence>